<organism evidence="1 2">
    <name type="scientific">Crenichthys baileyi</name>
    <name type="common">White River springfish</name>
    <dbReference type="NCBI Taxonomy" id="28760"/>
    <lineage>
        <taxon>Eukaryota</taxon>
        <taxon>Metazoa</taxon>
        <taxon>Chordata</taxon>
        <taxon>Craniata</taxon>
        <taxon>Vertebrata</taxon>
        <taxon>Euteleostomi</taxon>
        <taxon>Actinopterygii</taxon>
        <taxon>Neopterygii</taxon>
        <taxon>Teleostei</taxon>
        <taxon>Neoteleostei</taxon>
        <taxon>Acanthomorphata</taxon>
        <taxon>Ovalentaria</taxon>
        <taxon>Atherinomorphae</taxon>
        <taxon>Cyprinodontiformes</taxon>
        <taxon>Goodeidae</taxon>
        <taxon>Crenichthys</taxon>
    </lineage>
</organism>
<proteinExistence type="predicted"/>
<protein>
    <submittedName>
        <fullName evidence="1">Uncharacterized protein</fullName>
    </submittedName>
</protein>
<name>A0AAV9RSH2_9TELE</name>
<dbReference type="Proteomes" id="UP001311232">
    <property type="component" value="Unassembled WGS sequence"/>
</dbReference>
<reference evidence="1 2" key="1">
    <citation type="submission" date="2021-06" db="EMBL/GenBank/DDBJ databases">
        <authorList>
            <person name="Palmer J.M."/>
        </authorList>
    </citation>
    <scope>NUCLEOTIDE SEQUENCE [LARGE SCALE GENOMIC DNA]</scope>
    <source>
        <strain evidence="1 2">MEX-2019</strain>
        <tissue evidence="1">Muscle</tissue>
    </source>
</reference>
<sequence length="76" mass="8625">MCSCRAHTTKEVRGWRFCKPSRLTNLTVDSSSIKRMIVVMVGANHKATHCPRTALEATDHWPRIFSLAQSTERDPV</sequence>
<dbReference type="AlphaFoldDB" id="A0AAV9RSH2"/>
<accession>A0AAV9RSH2</accession>
<evidence type="ECO:0000313" key="2">
    <source>
        <dbReference type="Proteomes" id="UP001311232"/>
    </source>
</evidence>
<dbReference type="EMBL" id="JAHHUM010001453">
    <property type="protein sequence ID" value="KAK5612012.1"/>
    <property type="molecule type" value="Genomic_DNA"/>
</dbReference>
<gene>
    <name evidence="1" type="ORF">CRENBAI_003280</name>
</gene>
<keyword evidence="2" id="KW-1185">Reference proteome</keyword>
<comment type="caution">
    <text evidence="1">The sequence shown here is derived from an EMBL/GenBank/DDBJ whole genome shotgun (WGS) entry which is preliminary data.</text>
</comment>
<evidence type="ECO:0000313" key="1">
    <source>
        <dbReference type="EMBL" id="KAK5612012.1"/>
    </source>
</evidence>